<feature type="region of interest" description="Disordered" evidence="2">
    <location>
        <begin position="709"/>
        <end position="749"/>
    </location>
</feature>
<keyword evidence="1" id="KW-0863">Zinc-finger</keyword>
<dbReference type="Proteomes" id="UP000070121">
    <property type="component" value="Unassembled WGS sequence"/>
</dbReference>
<feature type="region of interest" description="Disordered" evidence="2">
    <location>
        <begin position="152"/>
        <end position="209"/>
    </location>
</feature>
<keyword evidence="1" id="KW-0479">Metal-binding</keyword>
<feature type="compositionally biased region" description="Basic and acidic residues" evidence="2">
    <location>
        <begin position="69"/>
        <end position="78"/>
    </location>
</feature>
<evidence type="ECO:0000256" key="2">
    <source>
        <dbReference type="SAM" id="MobiDB-lite"/>
    </source>
</evidence>
<feature type="compositionally biased region" description="Polar residues" evidence="2">
    <location>
        <begin position="99"/>
        <end position="108"/>
    </location>
</feature>
<feature type="region of interest" description="Disordered" evidence="2">
    <location>
        <begin position="1"/>
        <end position="125"/>
    </location>
</feature>
<dbReference type="GO" id="GO:0008270">
    <property type="term" value="F:zinc ion binding"/>
    <property type="evidence" value="ECO:0007669"/>
    <property type="project" value="UniProtKB-KW"/>
</dbReference>
<comment type="caution">
    <text evidence="4">The sequence shown here is derived from an EMBL/GenBank/DDBJ whole genome shotgun (WGS) entry which is preliminary data.</text>
</comment>
<dbReference type="AlphaFoldDB" id="A0A135U471"/>
<accession>A0A135U471</accession>
<feature type="compositionally biased region" description="Low complexity" evidence="2">
    <location>
        <begin position="732"/>
        <end position="747"/>
    </location>
</feature>
<feature type="compositionally biased region" description="Basic residues" evidence="2">
    <location>
        <begin position="459"/>
        <end position="473"/>
    </location>
</feature>
<dbReference type="PANTHER" id="PTHR38166:SF1">
    <property type="entry name" value="C2H2-TYPE DOMAIN-CONTAINING PROTEIN"/>
    <property type="match status" value="1"/>
</dbReference>
<protein>
    <recommendedName>
        <fullName evidence="3">C2H2-type domain-containing protein</fullName>
    </recommendedName>
</protein>
<feature type="region of interest" description="Disordered" evidence="2">
    <location>
        <begin position="437"/>
        <end position="506"/>
    </location>
</feature>
<feature type="domain" description="C2H2-type" evidence="3">
    <location>
        <begin position="558"/>
        <end position="588"/>
    </location>
</feature>
<organism evidence="4 5">
    <name type="scientific">Colletotrichum salicis</name>
    <dbReference type="NCBI Taxonomy" id="1209931"/>
    <lineage>
        <taxon>Eukaryota</taxon>
        <taxon>Fungi</taxon>
        <taxon>Dikarya</taxon>
        <taxon>Ascomycota</taxon>
        <taxon>Pezizomycotina</taxon>
        <taxon>Sordariomycetes</taxon>
        <taxon>Hypocreomycetidae</taxon>
        <taxon>Glomerellales</taxon>
        <taxon>Glomerellaceae</taxon>
        <taxon>Colletotrichum</taxon>
        <taxon>Colletotrichum acutatum species complex</taxon>
    </lineage>
</organism>
<feature type="region of interest" description="Disordered" evidence="2">
    <location>
        <begin position="294"/>
        <end position="351"/>
    </location>
</feature>
<feature type="compositionally biased region" description="Acidic residues" evidence="2">
    <location>
        <begin position="485"/>
        <end position="494"/>
    </location>
</feature>
<dbReference type="EMBL" id="JFFI01001738">
    <property type="protein sequence ID" value="KXH55209.1"/>
    <property type="molecule type" value="Genomic_DNA"/>
</dbReference>
<name>A0A135U471_9PEZI</name>
<reference evidence="4 5" key="1">
    <citation type="submission" date="2014-02" db="EMBL/GenBank/DDBJ databases">
        <title>The genome sequence of Colletotrichum salicis CBS 607.94.</title>
        <authorList>
            <person name="Baroncelli R."/>
            <person name="Thon M.R."/>
        </authorList>
    </citation>
    <scope>NUCLEOTIDE SEQUENCE [LARGE SCALE GENOMIC DNA]</scope>
    <source>
        <strain evidence="4 5">CBS 607.94</strain>
    </source>
</reference>
<feature type="compositionally biased region" description="Low complexity" evidence="2">
    <location>
        <begin position="715"/>
        <end position="724"/>
    </location>
</feature>
<evidence type="ECO:0000313" key="5">
    <source>
        <dbReference type="Proteomes" id="UP000070121"/>
    </source>
</evidence>
<gene>
    <name evidence="4" type="ORF">CSAL01_09722</name>
</gene>
<dbReference type="PANTHER" id="PTHR38166">
    <property type="entry name" value="C2H2-TYPE DOMAIN-CONTAINING PROTEIN-RELATED"/>
    <property type="match status" value="1"/>
</dbReference>
<keyword evidence="5" id="KW-1185">Reference proteome</keyword>
<feature type="compositionally biased region" description="Pro residues" evidence="2">
    <location>
        <begin position="310"/>
        <end position="343"/>
    </location>
</feature>
<evidence type="ECO:0000256" key="1">
    <source>
        <dbReference type="PROSITE-ProRule" id="PRU00042"/>
    </source>
</evidence>
<evidence type="ECO:0000259" key="3">
    <source>
        <dbReference type="PROSITE" id="PS50157"/>
    </source>
</evidence>
<feature type="compositionally biased region" description="Basic and acidic residues" evidence="2">
    <location>
        <begin position="174"/>
        <end position="184"/>
    </location>
</feature>
<feature type="compositionally biased region" description="Polar residues" evidence="2">
    <location>
        <begin position="52"/>
        <end position="68"/>
    </location>
</feature>
<dbReference type="InterPro" id="IPR013087">
    <property type="entry name" value="Znf_C2H2_type"/>
</dbReference>
<dbReference type="OrthoDB" id="4161727at2759"/>
<evidence type="ECO:0000313" key="4">
    <source>
        <dbReference type="EMBL" id="KXH55209.1"/>
    </source>
</evidence>
<dbReference type="STRING" id="1209931.A0A135U471"/>
<feature type="region of interest" description="Disordered" evidence="2">
    <location>
        <begin position="363"/>
        <end position="425"/>
    </location>
</feature>
<keyword evidence="1" id="KW-0862">Zinc</keyword>
<sequence>MSPPPPDKGKAPITEDGDLSDTSSHPSDAEYVDAEVISSRPQEEDKKPGSTVPAQLSSRGSLQVSQETQGEKCTKLDRASPGLRRGSSSHSAIFDAEFSHSQTSQKSPSPLDLTMKKKKRKATSKGANEFDAFCAAALGEDAQNLLLAADRKVKSETSQDEIMVRLGQASDDSALEKSSLKSEGDTESSTSNVEDGPNEKNENRTKKVQSLMVDRIMSSFMSWLDTKKKVKQEEEEENESQIEEAFFGALPGGDAADGALFESVPTMPASVSASVPSSSRHDLESFMYRQVPAPRAPAPVTRHRNSNIALPPPPPRTSSIEPPPAGPPLLGGPPPLGIPPPPVGGSQLSATYVPNYDSMVDFAGIPPLASAAPPVVPAPMPTPQAQSRSGYTARGASDVNKVTSSRRRGRSPTSAPRSFVSAASPPKLGALLRASASPYGAVDAQQPSAEEQADGARKVAMHTGKRGRKAKPSIKHDRSAGNQAPDEDEDEEGEENRLPRAKLSKVQEDVDEGAKLACPFFKYNPRKYKTQRPCCGPGWDHVHRIKEHIYRKHSLPKFSCPRCSQSFETQIALQAHARSLDACDVREPEILDGITQDQEKKLRSRKKTSAKELTEGEKWIQVYSIVFPDVREREIPSPYHNAEDANMNLGGYEDYLRRELPPLVRRQLEKEVERELSFVEEGMKQKVIDIARNLQLTLFKGYQQLENQERGLQDPPSVVPSSSSETGGSFFTATDTSPSTMTTSGTTPEIPDPLDIFGDPVIPDFDFNFLADVPFPEPQSLSKGQTLDFGFDQPFDIQQPATIKPGMEMLGAQQHDLPYYGVDGYQDTNGQRIDASVLSYVP</sequence>
<proteinExistence type="predicted"/>
<dbReference type="PROSITE" id="PS50157">
    <property type="entry name" value="ZINC_FINGER_C2H2_2"/>
    <property type="match status" value="1"/>
</dbReference>